<feature type="region of interest" description="Disordered" evidence="1">
    <location>
        <begin position="106"/>
        <end position="143"/>
    </location>
</feature>
<keyword evidence="2" id="KW-0732">Signal</keyword>
<dbReference type="EMBL" id="UYRU01045798">
    <property type="protein sequence ID" value="VDN08789.1"/>
    <property type="molecule type" value="Genomic_DNA"/>
</dbReference>
<keyword evidence="4" id="KW-1185">Reference proteome</keyword>
<organism evidence="3 4">
    <name type="scientific">Dibothriocephalus latus</name>
    <name type="common">Fish tapeworm</name>
    <name type="synonym">Diphyllobothrium latum</name>
    <dbReference type="NCBI Taxonomy" id="60516"/>
    <lineage>
        <taxon>Eukaryota</taxon>
        <taxon>Metazoa</taxon>
        <taxon>Spiralia</taxon>
        <taxon>Lophotrochozoa</taxon>
        <taxon>Platyhelminthes</taxon>
        <taxon>Cestoda</taxon>
        <taxon>Eucestoda</taxon>
        <taxon>Diphyllobothriidea</taxon>
        <taxon>Diphyllobothriidae</taxon>
        <taxon>Dibothriocephalus</taxon>
    </lineage>
</organism>
<name>A0A3P7NGZ2_DIBLA</name>
<feature type="chain" id="PRO_5018262601" evidence="2">
    <location>
        <begin position="24"/>
        <end position="399"/>
    </location>
</feature>
<reference evidence="3 4" key="1">
    <citation type="submission" date="2018-11" db="EMBL/GenBank/DDBJ databases">
        <authorList>
            <consortium name="Pathogen Informatics"/>
        </authorList>
    </citation>
    <scope>NUCLEOTIDE SEQUENCE [LARGE SCALE GENOMIC DNA]</scope>
</reference>
<feature type="signal peptide" evidence="2">
    <location>
        <begin position="1"/>
        <end position="23"/>
    </location>
</feature>
<dbReference type="Proteomes" id="UP000281553">
    <property type="component" value="Unassembled WGS sequence"/>
</dbReference>
<feature type="compositionally biased region" description="Basic and acidic residues" evidence="1">
    <location>
        <begin position="54"/>
        <end position="69"/>
    </location>
</feature>
<evidence type="ECO:0000313" key="4">
    <source>
        <dbReference type="Proteomes" id="UP000281553"/>
    </source>
</evidence>
<evidence type="ECO:0000313" key="3">
    <source>
        <dbReference type="EMBL" id="VDN08789.1"/>
    </source>
</evidence>
<dbReference type="AlphaFoldDB" id="A0A3P7NGZ2"/>
<accession>A0A3P7NGZ2</accession>
<evidence type="ECO:0000256" key="1">
    <source>
        <dbReference type="SAM" id="MobiDB-lite"/>
    </source>
</evidence>
<sequence>MASDVETLVPSVLSLTLSHLVVAEATCTSKTTRAHTHTGIKASVTDGFSNKASTRKERKESKVDSSDTGRRRRRHRFRRRTVDEFLSSPGESINTEVEAGWIEADDTEAKESSTDPNLTITQGFPVPKTSFSIEHPDKSQSKELEEICEDEKRHTDQLMELVKASPVIMSSLSKSMSTDFLERTKAVNAAQIQLVSALEEACSQRNPGISKIVDRLCERQSQLITYANLTPNILSVLKSKKEQPKSAPRLKKTIPITSPEMVKLITAEEELFGTANNLNEFSSKLAVQKEPIKTSLVVEMKPTGPGERKLRTLFLFDDLLVSAHQRAIVFHKHFSQEDGEKSVDCSELLFDSETMSTLSEKSDPVSLQMRTRSISRYEVKWFLPLDQLDNLRTDGQGNV</sequence>
<feature type="compositionally biased region" description="Basic and acidic residues" evidence="1">
    <location>
        <begin position="134"/>
        <end position="143"/>
    </location>
</feature>
<gene>
    <name evidence="3" type="ORF">DILT_LOCUS4620</name>
</gene>
<feature type="region of interest" description="Disordered" evidence="1">
    <location>
        <begin position="29"/>
        <end position="76"/>
    </location>
</feature>
<proteinExistence type="predicted"/>
<protein>
    <submittedName>
        <fullName evidence="3">Uncharacterized protein</fullName>
    </submittedName>
</protein>
<dbReference type="OrthoDB" id="5873004at2759"/>
<evidence type="ECO:0000256" key="2">
    <source>
        <dbReference type="SAM" id="SignalP"/>
    </source>
</evidence>